<keyword evidence="2" id="KW-1133">Transmembrane helix</keyword>
<keyword evidence="4" id="KW-1185">Reference proteome</keyword>
<dbReference type="PANTHER" id="PTHR35253">
    <property type="entry name" value="COILED-COIL DOMAIN-CONTAINING PROTEIN 152"/>
    <property type="match status" value="1"/>
</dbReference>
<dbReference type="Ensembl" id="ENSPCLT00000022418.1">
    <property type="protein sequence ID" value="ENSPCLP00000016848.1"/>
    <property type="gene ID" value="ENSPCLG00000013925.1"/>
</dbReference>
<evidence type="ECO:0000313" key="4">
    <source>
        <dbReference type="Proteomes" id="UP000472261"/>
    </source>
</evidence>
<dbReference type="PANTHER" id="PTHR35253:SF1">
    <property type="entry name" value="COILED-COIL DOMAIN-CONTAINING PROTEIN 152"/>
    <property type="match status" value="1"/>
</dbReference>
<dbReference type="InterPro" id="IPR038827">
    <property type="entry name" value="CCDC152"/>
</dbReference>
<sequence>MKKINVVNLEKLLDNFSEIEKKISEISEANKLLALQLEKSNRLLTLSQSREESLKEECTALRNVIKGLTQTLENQCNIEDENDRLKTNIHVLENKLKSSEQVCQNDHSLIGEIITVMSLSHVSCCCSYTFLFLSLLPITLLFHFS</sequence>
<keyword evidence="2" id="KW-0472">Membrane</keyword>
<name>A0A669QF25_PHACC</name>
<evidence type="ECO:0000256" key="1">
    <source>
        <dbReference type="SAM" id="Coils"/>
    </source>
</evidence>
<dbReference type="AlphaFoldDB" id="A0A669QF25"/>
<keyword evidence="1" id="KW-0175">Coiled coil</keyword>
<feature type="coiled-coil region" evidence="1">
    <location>
        <begin position="9"/>
        <end position="102"/>
    </location>
</feature>
<feature type="transmembrane region" description="Helical" evidence="2">
    <location>
        <begin position="127"/>
        <end position="144"/>
    </location>
</feature>
<keyword evidence="2" id="KW-0812">Transmembrane</keyword>
<dbReference type="Proteomes" id="UP000472261">
    <property type="component" value="Unplaced"/>
</dbReference>
<reference evidence="3" key="1">
    <citation type="submission" date="2025-08" db="UniProtKB">
        <authorList>
            <consortium name="Ensembl"/>
        </authorList>
    </citation>
    <scope>IDENTIFICATION</scope>
</reference>
<evidence type="ECO:0000313" key="3">
    <source>
        <dbReference type="Ensembl" id="ENSPCLP00000016848.1"/>
    </source>
</evidence>
<accession>A0A669QF25</accession>
<protein>
    <submittedName>
        <fullName evidence="3">Uncharacterized protein</fullName>
    </submittedName>
</protein>
<proteinExistence type="predicted"/>
<evidence type="ECO:0000256" key="2">
    <source>
        <dbReference type="SAM" id="Phobius"/>
    </source>
</evidence>
<reference evidence="3" key="2">
    <citation type="submission" date="2025-09" db="UniProtKB">
        <authorList>
            <consortium name="Ensembl"/>
        </authorList>
    </citation>
    <scope>IDENTIFICATION</scope>
</reference>
<organism evidence="3 4">
    <name type="scientific">Phasianus colchicus</name>
    <name type="common">Common pheasant</name>
    <dbReference type="NCBI Taxonomy" id="9054"/>
    <lineage>
        <taxon>Eukaryota</taxon>
        <taxon>Metazoa</taxon>
        <taxon>Chordata</taxon>
        <taxon>Craniata</taxon>
        <taxon>Vertebrata</taxon>
        <taxon>Euteleostomi</taxon>
        <taxon>Archelosauria</taxon>
        <taxon>Archosauria</taxon>
        <taxon>Dinosauria</taxon>
        <taxon>Saurischia</taxon>
        <taxon>Theropoda</taxon>
        <taxon>Coelurosauria</taxon>
        <taxon>Aves</taxon>
        <taxon>Neognathae</taxon>
        <taxon>Galloanserae</taxon>
        <taxon>Galliformes</taxon>
        <taxon>Phasianidae</taxon>
        <taxon>Phasianinae</taxon>
        <taxon>Phasianus</taxon>
    </lineage>
</organism>